<keyword evidence="2" id="KW-0646">Protease inhibitor</keyword>
<evidence type="ECO:0000259" key="5">
    <source>
        <dbReference type="SMART" id="SM00269"/>
    </source>
</evidence>
<dbReference type="GO" id="GO:0005576">
    <property type="term" value="C:extracellular region"/>
    <property type="evidence" value="ECO:0007669"/>
    <property type="project" value="InterPro"/>
</dbReference>
<proteinExistence type="inferred from homology"/>
<evidence type="ECO:0000256" key="2">
    <source>
        <dbReference type="ARBA" id="ARBA00022690"/>
    </source>
</evidence>
<dbReference type="GO" id="GO:0004867">
    <property type="term" value="F:serine-type endopeptidase inhibitor activity"/>
    <property type="evidence" value="ECO:0007669"/>
    <property type="project" value="UniProtKB-KW"/>
</dbReference>
<dbReference type="PANTHER" id="PTHR33479">
    <property type="entry name" value="BOWMAN-BIRK TYPE BRAN TRYPSIN INHIBITOR"/>
    <property type="match status" value="1"/>
</dbReference>
<reference evidence="6" key="1">
    <citation type="journal article" date="2017" name="Gigascience">
        <title>The genome draft of coconut (Cocos nucifera).</title>
        <authorList>
            <person name="Xiao Y."/>
            <person name="Xu P."/>
            <person name="Fan H."/>
            <person name="Baudouin L."/>
            <person name="Xia W."/>
            <person name="Bocs S."/>
            <person name="Xu J."/>
            <person name="Li Q."/>
            <person name="Guo A."/>
            <person name="Zhou L."/>
            <person name="Li J."/>
            <person name="Wu Y."/>
            <person name="Ma Z."/>
            <person name="Armero A."/>
            <person name="Issali A.E."/>
            <person name="Liu N."/>
            <person name="Peng M."/>
            <person name="Yang Y."/>
        </authorList>
    </citation>
    <scope>NUCLEOTIDE SEQUENCE</scope>
    <source>
        <tissue evidence="6">Spear leaf of Hainan Tall coconut</tissue>
    </source>
</reference>
<dbReference type="EMBL" id="CM017877">
    <property type="protein sequence ID" value="KAG1346346.1"/>
    <property type="molecule type" value="Genomic_DNA"/>
</dbReference>
<feature type="non-terminal residue" evidence="6">
    <location>
        <position position="1"/>
    </location>
</feature>
<comment type="similarity">
    <text evidence="1">Belongs to the Bowman-Birk serine protease inhibitor family.</text>
</comment>
<dbReference type="SUPFAM" id="SSF57247">
    <property type="entry name" value="Bowman-Birk inhibitor, BBI"/>
    <property type="match status" value="1"/>
</dbReference>
<dbReference type="SMART" id="SM00269">
    <property type="entry name" value="BowB"/>
    <property type="match status" value="1"/>
</dbReference>
<dbReference type="AlphaFoldDB" id="A0A8K0I9T1"/>
<evidence type="ECO:0000256" key="3">
    <source>
        <dbReference type="ARBA" id="ARBA00022900"/>
    </source>
</evidence>
<protein>
    <submittedName>
        <fullName evidence="6">Putative Bowman-Birk type proteinase inhibitor</fullName>
    </submittedName>
</protein>
<keyword evidence="4" id="KW-1015">Disulfide bond</keyword>
<evidence type="ECO:0000313" key="6">
    <source>
        <dbReference type="EMBL" id="KAG1346346.1"/>
    </source>
</evidence>
<name>A0A8K0I9T1_COCNU</name>
<evidence type="ECO:0000313" key="7">
    <source>
        <dbReference type="Proteomes" id="UP000797356"/>
    </source>
</evidence>
<dbReference type="InterPro" id="IPR000877">
    <property type="entry name" value="Prot_inh_BBI"/>
</dbReference>
<evidence type="ECO:0000256" key="1">
    <source>
        <dbReference type="ARBA" id="ARBA00008506"/>
    </source>
</evidence>
<dbReference type="Proteomes" id="UP000797356">
    <property type="component" value="Chromosome 6"/>
</dbReference>
<reference evidence="6" key="2">
    <citation type="submission" date="2019-07" db="EMBL/GenBank/DDBJ databases">
        <authorList>
            <person name="Yang Y."/>
            <person name="Bocs S."/>
            <person name="Baudouin L."/>
        </authorList>
    </citation>
    <scope>NUCLEOTIDE SEQUENCE</scope>
    <source>
        <tissue evidence="6">Spear leaf of Hainan Tall coconut</tissue>
    </source>
</reference>
<feature type="domain" description="Bowman-Birk serine protease inhibitors family" evidence="5">
    <location>
        <begin position="12"/>
        <end position="69"/>
    </location>
</feature>
<dbReference type="PANTHER" id="PTHR33479:SF19">
    <property type="entry name" value="BOWMAN-BIRK TYPE PROTEINASE INHIBITOR C-II"/>
    <property type="match status" value="1"/>
</dbReference>
<organism evidence="6 7">
    <name type="scientific">Cocos nucifera</name>
    <name type="common">Coconut palm</name>
    <dbReference type="NCBI Taxonomy" id="13894"/>
    <lineage>
        <taxon>Eukaryota</taxon>
        <taxon>Viridiplantae</taxon>
        <taxon>Streptophyta</taxon>
        <taxon>Embryophyta</taxon>
        <taxon>Tracheophyta</taxon>
        <taxon>Spermatophyta</taxon>
        <taxon>Magnoliopsida</taxon>
        <taxon>Liliopsida</taxon>
        <taxon>Arecaceae</taxon>
        <taxon>Arecoideae</taxon>
        <taxon>Cocoseae</taxon>
        <taxon>Attaleinae</taxon>
        <taxon>Cocos</taxon>
    </lineage>
</organism>
<comment type="caution">
    <text evidence="6">The sequence shown here is derived from an EMBL/GenBank/DDBJ whole genome shotgun (WGS) entry which is preliminary data.</text>
</comment>
<evidence type="ECO:0000256" key="4">
    <source>
        <dbReference type="ARBA" id="ARBA00023157"/>
    </source>
</evidence>
<keyword evidence="3" id="KW-0722">Serine protease inhibitor</keyword>
<accession>A0A8K0I9T1</accession>
<dbReference type="InterPro" id="IPR035995">
    <property type="entry name" value="Bowman-Birk_prot_inh"/>
</dbReference>
<dbReference type="Gene3D" id="2.10.69.10">
    <property type="entry name" value="Cysteine Protease (Bromelain) Inhibitor, subunit H"/>
    <property type="match status" value="1"/>
</dbReference>
<keyword evidence="7" id="KW-1185">Reference proteome</keyword>
<gene>
    <name evidence="6" type="ORF">COCNU_06G001750</name>
</gene>
<dbReference type="OrthoDB" id="739291at2759"/>
<sequence>SVGEEEQKPWPCCDLCLCAPLKPPQCRCEDLWIKSCDPNCKDCAKMPLFVYPPVFKCHDVVTGQCGKRCH</sequence>